<dbReference type="GO" id="GO:0043024">
    <property type="term" value="F:ribosomal small subunit binding"/>
    <property type="evidence" value="ECO:0007669"/>
    <property type="project" value="TreeGrafter"/>
</dbReference>
<dbReference type="RefSeq" id="WP_180138635.1">
    <property type="nucleotide sequence ID" value="NZ_CAADHO010000002.1"/>
</dbReference>
<evidence type="ECO:0000313" key="4">
    <source>
        <dbReference type="Proteomes" id="UP000507962"/>
    </source>
</evidence>
<reference evidence="3 4" key="1">
    <citation type="submission" date="2019-03" db="EMBL/GenBank/DDBJ databases">
        <authorList>
            <person name="Nijsse B."/>
        </authorList>
    </citation>
    <scope>NUCLEOTIDE SEQUENCE [LARGE SCALE GENOMIC DNA]</scope>
    <source>
        <strain evidence="3">Desulfoluna butyratoxydans MSL71</strain>
    </source>
</reference>
<dbReference type="GO" id="GO:0030490">
    <property type="term" value="P:maturation of SSU-rRNA"/>
    <property type="evidence" value="ECO:0007669"/>
    <property type="project" value="UniProtKB-UniRule"/>
</dbReference>
<dbReference type="EMBL" id="CAADHO010000002">
    <property type="protein sequence ID" value="VFQ43990.1"/>
    <property type="molecule type" value="Genomic_DNA"/>
</dbReference>
<organism evidence="3 4">
    <name type="scientific">Desulfoluna butyratoxydans</name>
    <dbReference type="NCBI Taxonomy" id="231438"/>
    <lineage>
        <taxon>Bacteria</taxon>
        <taxon>Pseudomonadati</taxon>
        <taxon>Thermodesulfobacteriota</taxon>
        <taxon>Desulfobacteria</taxon>
        <taxon>Desulfobacterales</taxon>
        <taxon>Desulfolunaceae</taxon>
        <taxon>Desulfoluna</taxon>
    </lineage>
</organism>
<dbReference type="PROSITE" id="PS01319">
    <property type="entry name" value="RBFA"/>
    <property type="match status" value="1"/>
</dbReference>
<dbReference type="InterPro" id="IPR015946">
    <property type="entry name" value="KH_dom-like_a/b"/>
</dbReference>
<keyword evidence="2" id="KW-0963">Cytoplasm</keyword>
<comment type="function">
    <text evidence="2">One of several proteins that assist in the late maturation steps of the functional core of the 30S ribosomal subunit. Associates with free 30S ribosomal subunits (but not with 30S subunits that are part of 70S ribosomes or polysomes). Required for efficient processing of 16S rRNA. May interact with the 5'-terminal helix region of 16S rRNA.</text>
</comment>
<dbReference type="AlphaFoldDB" id="A0A4U8YKF0"/>
<dbReference type="InterPro" id="IPR023799">
    <property type="entry name" value="RbfA_dom_sf"/>
</dbReference>
<dbReference type="SUPFAM" id="SSF89919">
    <property type="entry name" value="Ribosome-binding factor A, RbfA"/>
    <property type="match status" value="1"/>
</dbReference>
<name>A0A4U8YKF0_9BACT</name>
<comment type="subcellular location">
    <subcellularLocation>
        <location evidence="2">Cytoplasm</location>
    </subcellularLocation>
</comment>
<dbReference type="Proteomes" id="UP000507962">
    <property type="component" value="Unassembled WGS sequence"/>
</dbReference>
<dbReference type="InterPro" id="IPR020053">
    <property type="entry name" value="Ribosome-bd_factorA_CS"/>
</dbReference>
<dbReference type="Pfam" id="PF02033">
    <property type="entry name" value="RBFA"/>
    <property type="match status" value="1"/>
</dbReference>
<proteinExistence type="inferred from homology"/>
<sequence>MKPFSRAERVSVKIQSTLSELLHKKVSDPRLDMATVTGVKLTDDLRHAQVFFCVSGGKKAKYDALAGFKSASGFLRKSLAGKLGLKFMPSLTFVYDESFDYGSHINEVLKTLSVNGDSESEGESES</sequence>
<dbReference type="Gene3D" id="3.30.300.20">
    <property type="match status" value="1"/>
</dbReference>
<keyword evidence="4" id="KW-1185">Reference proteome</keyword>
<evidence type="ECO:0000313" key="3">
    <source>
        <dbReference type="EMBL" id="VFQ43990.1"/>
    </source>
</evidence>
<dbReference type="PANTHER" id="PTHR33515">
    <property type="entry name" value="RIBOSOME-BINDING FACTOR A, CHLOROPLASTIC-RELATED"/>
    <property type="match status" value="1"/>
</dbReference>
<dbReference type="NCBIfam" id="TIGR00082">
    <property type="entry name" value="rbfA"/>
    <property type="match status" value="1"/>
</dbReference>
<keyword evidence="1 2" id="KW-0690">Ribosome biogenesis</keyword>
<dbReference type="HAMAP" id="MF_00003">
    <property type="entry name" value="RbfA"/>
    <property type="match status" value="1"/>
</dbReference>
<comment type="subunit">
    <text evidence="2">Monomer. Binds 30S ribosomal subunits, but not 50S ribosomal subunits or 70S ribosomes.</text>
</comment>
<dbReference type="PANTHER" id="PTHR33515:SF1">
    <property type="entry name" value="RIBOSOME-BINDING FACTOR A, CHLOROPLASTIC-RELATED"/>
    <property type="match status" value="1"/>
</dbReference>
<comment type="similarity">
    <text evidence="2">Belongs to the RbfA family.</text>
</comment>
<gene>
    <name evidence="2" type="primary">rbfA</name>
    <name evidence="3" type="ORF">MSL71_16340</name>
</gene>
<accession>A0A4U8YKF0</accession>
<evidence type="ECO:0000256" key="2">
    <source>
        <dbReference type="HAMAP-Rule" id="MF_00003"/>
    </source>
</evidence>
<dbReference type="InterPro" id="IPR000238">
    <property type="entry name" value="RbfA"/>
</dbReference>
<protein>
    <recommendedName>
        <fullName evidence="2">Ribosome-binding factor A</fullName>
    </recommendedName>
</protein>
<evidence type="ECO:0000256" key="1">
    <source>
        <dbReference type="ARBA" id="ARBA00022517"/>
    </source>
</evidence>
<dbReference type="GO" id="GO:0005829">
    <property type="term" value="C:cytosol"/>
    <property type="evidence" value="ECO:0007669"/>
    <property type="project" value="TreeGrafter"/>
</dbReference>